<dbReference type="VEuPathDB" id="FungiDB:M747DRAFT_352243"/>
<dbReference type="SUPFAM" id="SSF81383">
    <property type="entry name" value="F-box domain"/>
    <property type="match status" value="1"/>
</dbReference>
<feature type="domain" description="F-box" evidence="1">
    <location>
        <begin position="212"/>
        <end position="262"/>
    </location>
</feature>
<dbReference type="Pfam" id="PF24539">
    <property type="entry name" value="DUF7600"/>
    <property type="match status" value="1"/>
</dbReference>
<organism evidence="2 3">
    <name type="scientific">Aspergillus niger</name>
    <dbReference type="NCBI Taxonomy" id="5061"/>
    <lineage>
        <taxon>Eukaryota</taxon>
        <taxon>Fungi</taxon>
        <taxon>Dikarya</taxon>
        <taxon>Ascomycota</taxon>
        <taxon>Pezizomycotina</taxon>
        <taxon>Eurotiomycetes</taxon>
        <taxon>Eurotiomycetidae</taxon>
        <taxon>Eurotiales</taxon>
        <taxon>Aspergillaceae</taxon>
        <taxon>Aspergillus</taxon>
        <taxon>Aspergillus subgen. Circumdati</taxon>
    </lineage>
</organism>
<reference evidence="3" key="1">
    <citation type="journal article" date="2016" name="Genome Announc.">
        <title>Draft genome sequence of Aspergillus niger strain An76.</title>
        <authorList>
            <person name="Gong W."/>
            <person name="Cheng Z."/>
            <person name="Zhang H."/>
            <person name="Liu L."/>
            <person name="Gao P."/>
            <person name="Wang L."/>
        </authorList>
    </citation>
    <scope>NUCLEOTIDE SEQUENCE [LARGE SCALE GENOMIC DNA]</scope>
    <source>
        <strain evidence="3">An76</strain>
    </source>
</reference>
<dbReference type="EMBL" id="BCMY01000001">
    <property type="protein sequence ID" value="GAQ35259.1"/>
    <property type="molecule type" value="Genomic_DNA"/>
</dbReference>
<dbReference type="InterPro" id="IPR056021">
    <property type="entry name" value="DUF7600"/>
</dbReference>
<sequence length="1090" mass="123822">MSPKLICPLCETFLEQDWERNHPGPWRWRTRPWFTEVRGLYAVDGDLDQIAVTGVGVIRHDNILHASIDPDKAYFEVDDFNALNLWAIRDFSTTWWCFAFHDVCWNFLLQRLRLGDAFIDVATIVRSVFFQLHNSPAPKAPGPHDSRWIYKTADPNALPKLEVLETVREGVYAEMHYGSDTTQPEDMTLESDSEYSSSYETGTRANWSESGAGIFRMLPEETIYEVLTYLDIRDVLKLRLTCRYLGWLASNEQLPPSFWRSRFMLGQEFYYMFLDLCTPRNWFRIYSAMKAFSHGSSRALAHRKEICELLEPIASLVELEPTKRNGGQGFSYSLVKSQRNVPVLVNIAISRRGNHHAKVMAFFSGQVTSPERDYPVQDQCELLYRKAQLSVALRDCRPLRVGISTVEFGSNQFISGIKLFPSSDGSGISQSIGYPNPDTEKWIEIDRYKRIRAFEVLFSPEGLKAIRILYTGSRESAWVGQPNVKKLARGLLLVPRGKVPYYLLAGLDRFKIVALGFGEMVEPGERGSRPPRSSAAITRYARVASHLWMPPVPLYGSSIISPLLPCRPSGPFNPLLHFDFGFRGGRGLEKLICLEFHMRFYRHPLVGMVAHYSDGKVLSCGVVGENVMSLPIDGPNGERVTQLRILRDNRYHNRAVRLVGLEVSTNYGRTATFAPLVHHLNASARMIPGVPTGHTITGLVAQPAAYRKYFDQLRIHSQKCDAPPAIPHNLNAECHRVPEDQVQYDLMLRQDSGERDDMKYYQTYASLNGVRRITASTGDRGYFRSKHWITGLKIEYYNHPTPSVVGQWIRPLSNVALKLSPGEEIRSITVWVGLDAWISQSPESSTGNIAAIWINTGVNRATFATQIFHSGAAIQSQYLSDTDEELTAISWVVSANSDRIRAVISPYRNQRPRTLEPTPSPPYDRVRKLYFEGQEGYARRKKIVQATAYIYDRQLCGLEFTYSSTHQAAVGDIRDCMSRQSVYFFKDDAIIGFSTKRSGTALVEIQFEVKQKKTVRRLSLRDPNREPFEYDQHRYWGDTPANLETATDISEQRRIEKVSGTPADSRLTGIFVYCDCLSAIGAIYEPTSSR</sequence>
<dbReference type="VEuPathDB" id="FungiDB:ASPNIDRAFT2_1088032"/>
<dbReference type="Gene3D" id="1.20.1280.50">
    <property type="match status" value="1"/>
</dbReference>
<protein>
    <recommendedName>
        <fullName evidence="1">F-box domain-containing protein</fullName>
    </recommendedName>
</protein>
<evidence type="ECO:0000259" key="1">
    <source>
        <dbReference type="PROSITE" id="PS50181"/>
    </source>
</evidence>
<dbReference type="AlphaFoldDB" id="A0A100I5W1"/>
<dbReference type="OMA" id="IGAIYEP"/>
<accession>A0A100I5W1</accession>
<dbReference type="OrthoDB" id="5273847at2759"/>
<dbReference type="InterPro" id="IPR036047">
    <property type="entry name" value="F-box-like_dom_sf"/>
</dbReference>
<comment type="caution">
    <text evidence="2">The sequence shown here is derived from an EMBL/GenBank/DDBJ whole genome shotgun (WGS) entry which is preliminary data.</text>
</comment>
<dbReference type="InterPro" id="IPR001810">
    <property type="entry name" value="F-box_dom"/>
</dbReference>
<evidence type="ECO:0000313" key="2">
    <source>
        <dbReference type="EMBL" id="GAQ35259.1"/>
    </source>
</evidence>
<dbReference type="Proteomes" id="UP000068243">
    <property type="component" value="Unassembled WGS sequence"/>
</dbReference>
<proteinExistence type="predicted"/>
<dbReference type="VEuPathDB" id="FungiDB:An02g00370"/>
<dbReference type="VEuPathDB" id="FungiDB:ATCC64974_59330"/>
<dbReference type="PROSITE" id="PS50181">
    <property type="entry name" value="FBOX"/>
    <property type="match status" value="1"/>
</dbReference>
<name>A0A100I5W1_ASPNG</name>
<gene>
    <name evidence="2" type="ORF">ABL_01128</name>
</gene>
<evidence type="ECO:0000313" key="3">
    <source>
        <dbReference type="Proteomes" id="UP000068243"/>
    </source>
</evidence>